<gene>
    <name evidence="3" type="ORF">Q3C12_04005</name>
</gene>
<evidence type="ECO:0000256" key="1">
    <source>
        <dbReference type="ARBA" id="ARBA00022679"/>
    </source>
</evidence>
<dbReference type="InterPro" id="IPR029063">
    <property type="entry name" value="SAM-dependent_MTases_sf"/>
</dbReference>
<dbReference type="InterPro" id="IPR004298">
    <property type="entry name" value="Nicotian_synth"/>
</dbReference>
<name>A0ABT8V402_9BACL</name>
<dbReference type="RefSeq" id="WP_036713331.1">
    <property type="nucleotide sequence ID" value="NZ_JAUMKJ010000004.1"/>
</dbReference>
<dbReference type="Gene3D" id="3.40.50.150">
    <property type="entry name" value="Vaccinia Virus protein VP39"/>
    <property type="match status" value="1"/>
</dbReference>
<protein>
    <submittedName>
        <fullName evidence="3">Nicotianamine synthase family protein</fullName>
    </submittedName>
</protein>
<proteinExistence type="predicted"/>
<dbReference type="Pfam" id="PF03059">
    <property type="entry name" value="NAS"/>
    <property type="match status" value="1"/>
</dbReference>
<evidence type="ECO:0000313" key="3">
    <source>
        <dbReference type="EMBL" id="MDO3676155.1"/>
    </source>
</evidence>
<organism evidence="3 4">
    <name type="scientific">Paenibacillus ehimensis</name>
    <dbReference type="NCBI Taxonomy" id="79264"/>
    <lineage>
        <taxon>Bacteria</taxon>
        <taxon>Bacillati</taxon>
        <taxon>Bacillota</taxon>
        <taxon>Bacilli</taxon>
        <taxon>Bacillales</taxon>
        <taxon>Paenibacillaceae</taxon>
        <taxon>Paenibacillus</taxon>
    </lineage>
</organism>
<evidence type="ECO:0000256" key="2">
    <source>
        <dbReference type="ARBA" id="ARBA00022691"/>
    </source>
</evidence>
<comment type="caution">
    <text evidence="3">The sequence shown here is derived from an EMBL/GenBank/DDBJ whole genome shotgun (WGS) entry which is preliminary data.</text>
</comment>
<keyword evidence="1" id="KW-0808">Transferase</keyword>
<dbReference type="SUPFAM" id="SSF53335">
    <property type="entry name" value="S-adenosyl-L-methionine-dependent methyltransferases"/>
    <property type="match status" value="1"/>
</dbReference>
<dbReference type="PANTHER" id="PTHR32266:SF12">
    <property type="entry name" value="NICOTIANAMINE SYNTHASE 3"/>
    <property type="match status" value="1"/>
</dbReference>
<dbReference type="PANTHER" id="PTHR32266">
    <property type="entry name" value="NICOTIANAMINE SYNTHASE 3"/>
    <property type="match status" value="1"/>
</dbReference>
<keyword evidence="4" id="KW-1185">Reference proteome</keyword>
<keyword evidence="2" id="KW-0949">S-adenosyl-L-methionine</keyword>
<sequence length="261" mass="30116">MKHKYAFLLSLQLLEYEIRQLTDYSRQCSDCFDLLQTKLEDLCRFMVSEENERQWLLWSDQEEIRQHGERLRETSAQALCDMEKYQSIRMLERQMDMGRYLSALSDAVYDELRHFRIGRTSKVLFVGAGAFPLTALTVAKETRADVLCLDIDAEALDLGSRMAEASGLHDKVQFSGHGLKELPFVKEATHVMVASLVKNKLEVLEDLRQAVPPDTSIIVRYGNGLKSIFNYPLEKDLSQEWELSPVVRSRSIYDTLMIKPK</sequence>
<reference evidence="3" key="1">
    <citation type="submission" date="2023-07" db="EMBL/GenBank/DDBJ databases">
        <authorList>
            <person name="Aktuganov G."/>
            <person name="Boyko T."/>
            <person name="Delegan Y."/>
            <person name="Galimzianova N."/>
            <person name="Gilvanova E."/>
            <person name="Korobov V."/>
            <person name="Kuzmina L."/>
            <person name="Melentiev A."/>
            <person name="Milman P."/>
            <person name="Ryabova A."/>
            <person name="Stupak E."/>
            <person name="Yasakov T."/>
            <person name="Zharikova N."/>
            <person name="Zhurenko E."/>
        </authorList>
    </citation>
    <scope>NUCLEOTIDE SEQUENCE</scope>
    <source>
        <strain evidence="3">IB-739</strain>
    </source>
</reference>
<evidence type="ECO:0000313" key="4">
    <source>
        <dbReference type="Proteomes" id="UP001168883"/>
    </source>
</evidence>
<dbReference type="EMBL" id="JAUMKJ010000004">
    <property type="protein sequence ID" value="MDO3676155.1"/>
    <property type="molecule type" value="Genomic_DNA"/>
</dbReference>
<accession>A0ABT8V402</accession>
<dbReference type="Proteomes" id="UP001168883">
    <property type="component" value="Unassembled WGS sequence"/>
</dbReference>